<sequence>MSNKNRVDKQAEKGENIEVWEDLVNIKDLVLCLFISSVTTLGAYLIAPSEPPKPLVYGLIGAVIGFVLSSILVRPKRTFRYVNGEE</sequence>
<accession>A0ABU6KJB0</accession>
<feature type="transmembrane region" description="Helical" evidence="1">
    <location>
        <begin position="29"/>
        <end position="49"/>
    </location>
</feature>
<gene>
    <name evidence="2" type="ORF">QGM71_18145</name>
</gene>
<dbReference type="Proteomes" id="UP001335737">
    <property type="component" value="Unassembled WGS sequence"/>
</dbReference>
<evidence type="ECO:0000256" key="1">
    <source>
        <dbReference type="SAM" id="Phobius"/>
    </source>
</evidence>
<keyword evidence="1" id="KW-0472">Membrane</keyword>
<comment type="caution">
    <text evidence="2">The sequence shown here is derived from an EMBL/GenBank/DDBJ whole genome shotgun (WGS) entry which is preliminary data.</text>
</comment>
<protein>
    <recommendedName>
        <fullName evidence="4">Heme ABC transporter</fullName>
    </recommendedName>
</protein>
<feature type="transmembrane region" description="Helical" evidence="1">
    <location>
        <begin position="55"/>
        <end position="73"/>
    </location>
</feature>
<proteinExistence type="predicted"/>
<dbReference type="EMBL" id="JARZFX010000014">
    <property type="protein sequence ID" value="MEC5425406.1"/>
    <property type="molecule type" value="Genomic_DNA"/>
</dbReference>
<keyword evidence="1" id="KW-0812">Transmembrane</keyword>
<organism evidence="2 3">
    <name type="scientific">Virgibacillus tibetensis</name>
    <dbReference type="NCBI Taxonomy" id="3042313"/>
    <lineage>
        <taxon>Bacteria</taxon>
        <taxon>Bacillati</taxon>
        <taxon>Bacillota</taxon>
        <taxon>Bacilli</taxon>
        <taxon>Bacillales</taxon>
        <taxon>Bacillaceae</taxon>
        <taxon>Virgibacillus</taxon>
    </lineage>
</organism>
<keyword evidence="3" id="KW-1185">Reference proteome</keyword>
<evidence type="ECO:0000313" key="2">
    <source>
        <dbReference type="EMBL" id="MEC5425406.1"/>
    </source>
</evidence>
<name>A0ABU6KJB0_9BACI</name>
<keyword evidence="1" id="KW-1133">Transmembrane helix</keyword>
<evidence type="ECO:0008006" key="4">
    <source>
        <dbReference type="Google" id="ProtNLM"/>
    </source>
</evidence>
<evidence type="ECO:0000313" key="3">
    <source>
        <dbReference type="Proteomes" id="UP001335737"/>
    </source>
</evidence>
<reference evidence="2 3" key="1">
    <citation type="journal article" date="2024" name="Int. J. Syst. Evol. Microbiol.">
        <title>Virgibacillus tibetensis sp. nov., isolated from salt lake on the Tibetan Plateau of China.</title>
        <authorList>
            <person name="Phurbu D."/>
            <person name="Liu Z.-X."/>
            <person name="Wang R."/>
            <person name="Zheng Y.-Y."/>
            <person name="Liu H.-C."/>
            <person name="Zhou Y.-G."/>
            <person name="Yu Y.-J."/>
            <person name="Li A.-H."/>
        </authorList>
    </citation>
    <scope>NUCLEOTIDE SEQUENCE [LARGE SCALE GENOMIC DNA]</scope>
    <source>
        <strain evidence="2 3">C22-A2</strain>
    </source>
</reference>
<dbReference type="RefSeq" id="WP_327608951.1">
    <property type="nucleotide sequence ID" value="NZ_JARZFX010000014.1"/>
</dbReference>